<evidence type="ECO:0000256" key="2">
    <source>
        <dbReference type="ARBA" id="ARBA00012513"/>
    </source>
</evidence>
<dbReference type="PANTHER" id="PTHR44899:SF6">
    <property type="entry name" value="SERINE_THREONINE PROTEIN KINASE"/>
    <property type="match status" value="1"/>
</dbReference>
<gene>
    <name evidence="12" type="ORF">BSTOLATCC_MIC14336</name>
</gene>
<dbReference type="Proteomes" id="UP001162131">
    <property type="component" value="Unassembled WGS sequence"/>
</dbReference>
<evidence type="ECO:0000256" key="9">
    <source>
        <dbReference type="ARBA" id="ARBA00048679"/>
    </source>
</evidence>
<comment type="caution">
    <text evidence="12">The sequence shown here is derived from an EMBL/GenBank/DDBJ whole genome shotgun (WGS) entry which is preliminary data.</text>
</comment>
<dbReference type="Pfam" id="PF00069">
    <property type="entry name" value="Pkinase"/>
    <property type="match status" value="1"/>
</dbReference>
<evidence type="ECO:0000256" key="4">
    <source>
        <dbReference type="ARBA" id="ARBA00022679"/>
    </source>
</evidence>
<dbReference type="GO" id="GO:0005524">
    <property type="term" value="F:ATP binding"/>
    <property type="evidence" value="ECO:0007669"/>
    <property type="project" value="UniProtKB-UniRule"/>
</dbReference>
<keyword evidence="4" id="KW-0808">Transferase</keyword>
<keyword evidence="13" id="KW-1185">Reference proteome</keyword>
<dbReference type="InterPro" id="IPR011009">
    <property type="entry name" value="Kinase-like_dom_sf"/>
</dbReference>
<protein>
    <recommendedName>
        <fullName evidence="2">non-specific serine/threonine protein kinase</fullName>
        <ecNumber evidence="2">2.7.11.1</ecNumber>
    </recommendedName>
</protein>
<keyword evidence="7 10" id="KW-0067">ATP-binding</keyword>
<keyword evidence="6" id="KW-0418">Kinase</keyword>
<evidence type="ECO:0000256" key="6">
    <source>
        <dbReference type="ARBA" id="ARBA00022777"/>
    </source>
</evidence>
<dbReference type="EC" id="2.7.11.1" evidence="2"/>
<dbReference type="SUPFAM" id="SSF56112">
    <property type="entry name" value="Protein kinase-like (PK-like)"/>
    <property type="match status" value="1"/>
</dbReference>
<feature type="domain" description="Protein kinase" evidence="11">
    <location>
        <begin position="6"/>
        <end position="81"/>
    </location>
</feature>
<dbReference type="InterPro" id="IPR000719">
    <property type="entry name" value="Prot_kinase_dom"/>
</dbReference>
<keyword evidence="5 10" id="KW-0547">Nucleotide-binding</keyword>
<evidence type="ECO:0000256" key="3">
    <source>
        <dbReference type="ARBA" id="ARBA00022527"/>
    </source>
</evidence>
<organism evidence="12 13">
    <name type="scientific">Blepharisma stoltei</name>
    <dbReference type="NCBI Taxonomy" id="1481888"/>
    <lineage>
        <taxon>Eukaryota</taxon>
        <taxon>Sar</taxon>
        <taxon>Alveolata</taxon>
        <taxon>Ciliophora</taxon>
        <taxon>Postciliodesmatophora</taxon>
        <taxon>Heterotrichea</taxon>
        <taxon>Heterotrichida</taxon>
        <taxon>Blepharismidae</taxon>
        <taxon>Blepharisma</taxon>
    </lineage>
</organism>
<dbReference type="AlphaFoldDB" id="A0AAU9IR17"/>
<sequence>MSLNNFEIISKIGEGSFAQVFKVKRLADSKYYALKQIRITDLSSKEKLNALNEIRILASINHPNIIGYKEAFFDDNSRTLW</sequence>
<evidence type="ECO:0000313" key="13">
    <source>
        <dbReference type="Proteomes" id="UP001162131"/>
    </source>
</evidence>
<proteinExistence type="inferred from homology"/>
<dbReference type="GO" id="GO:0004674">
    <property type="term" value="F:protein serine/threonine kinase activity"/>
    <property type="evidence" value="ECO:0007669"/>
    <property type="project" value="UniProtKB-KW"/>
</dbReference>
<evidence type="ECO:0000256" key="10">
    <source>
        <dbReference type="PROSITE-ProRule" id="PRU10141"/>
    </source>
</evidence>
<evidence type="ECO:0000256" key="1">
    <source>
        <dbReference type="ARBA" id="ARBA00010886"/>
    </source>
</evidence>
<comment type="catalytic activity">
    <reaction evidence="8">
        <text>L-threonyl-[protein] + ATP = O-phospho-L-threonyl-[protein] + ADP + H(+)</text>
        <dbReference type="Rhea" id="RHEA:46608"/>
        <dbReference type="Rhea" id="RHEA-COMP:11060"/>
        <dbReference type="Rhea" id="RHEA-COMP:11605"/>
        <dbReference type="ChEBI" id="CHEBI:15378"/>
        <dbReference type="ChEBI" id="CHEBI:30013"/>
        <dbReference type="ChEBI" id="CHEBI:30616"/>
        <dbReference type="ChEBI" id="CHEBI:61977"/>
        <dbReference type="ChEBI" id="CHEBI:456216"/>
        <dbReference type="EC" id="2.7.11.1"/>
    </reaction>
</comment>
<dbReference type="InterPro" id="IPR017441">
    <property type="entry name" value="Protein_kinase_ATP_BS"/>
</dbReference>
<dbReference type="PROSITE" id="PS50011">
    <property type="entry name" value="PROTEIN_KINASE_DOM"/>
    <property type="match status" value="1"/>
</dbReference>
<feature type="binding site" evidence="10">
    <location>
        <position position="35"/>
    </location>
    <ligand>
        <name>ATP</name>
        <dbReference type="ChEBI" id="CHEBI:30616"/>
    </ligand>
</feature>
<accession>A0AAU9IR17</accession>
<dbReference type="PANTHER" id="PTHR44899">
    <property type="entry name" value="CAMK FAMILY PROTEIN KINASE"/>
    <property type="match status" value="1"/>
</dbReference>
<comment type="catalytic activity">
    <reaction evidence="9">
        <text>L-seryl-[protein] + ATP = O-phospho-L-seryl-[protein] + ADP + H(+)</text>
        <dbReference type="Rhea" id="RHEA:17989"/>
        <dbReference type="Rhea" id="RHEA-COMP:9863"/>
        <dbReference type="Rhea" id="RHEA-COMP:11604"/>
        <dbReference type="ChEBI" id="CHEBI:15378"/>
        <dbReference type="ChEBI" id="CHEBI:29999"/>
        <dbReference type="ChEBI" id="CHEBI:30616"/>
        <dbReference type="ChEBI" id="CHEBI:83421"/>
        <dbReference type="ChEBI" id="CHEBI:456216"/>
        <dbReference type="EC" id="2.7.11.1"/>
    </reaction>
</comment>
<dbReference type="Gene3D" id="3.30.200.20">
    <property type="entry name" value="Phosphorylase Kinase, domain 1"/>
    <property type="match status" value="1"/>
</dbReference>
<evidence type="ECO:0000256" key="8">
    <source>
        <dbReference type="ARBA" id="ARBA00047899"/>
    </source>
</evidence>
<evidence type="ECO:0000259" key="11">
    <source>
        <dbReference type="PROSITE" id="PS50011"/>
    </source>
</evidence>
<evidence type="ECO:0000256" key="7">
    <source>
        <dbReference type="ARBA" id="ARBA00022840"/>
    </source>
</evidence>
<comment type="similarity">
    <text evidence="1">Belongs to the protein kinase superfamily. NEK Ser/Thr protein kinase family. NIMA subfamily.</text>
</comment>
<dbReference type="PROSITE" id="PS00107">
    <property type="entry name" value="PROTEIN_KINASE_ATP"/>
    <property type="match status" value="1"/>
</dbReference>
<evidence type="ECO:0000256" key="5">
    <source>
        <dbReference type="ARBA" id="ARBA00022741"/>
    </source>
</evidence>
<name>A0AAU9IR17_9CILI</name>
<keyword evidence="3" id="KW-0723">Serine/threonine-protein kinase</keyword>
<dbReference type="EMBL" id="CAJZBQ010000014">
    <property type="protein sequence ID" value="CAG9315582.1"/>
    <property type="molecule type" value="Genomic_DNA"/>
</dbReference>
<dbReference type="FunFam" id="3.30.200.20:FF:000097">
    <property type="entry name" value="Probable serine/threonine-protein kinase nek1"/>
    <property type="match status" value="1"/>
</dbReference>
<dbReference type="InterPro" id="IPR051131">
    <property type="entry name" value="NEK_Ser/Thr_kinase_NIMA"/>
</dbReference>
<reference evidence="12" key="1">
    <citation type="submission" date="2021-09" db="EMBL/GenBank/DDBJ databases">
        <authorList>
            <consortium name="AG Swart"/>
            <person name="Singh M."/>
            <person name="Singh A."/>
            <person name="Seah K."/>
            <person name="Emmerich C."/>
        </authorList>
    </citation>
    <scope>NUCLEOTIDE SEQUENCE</scope>
    <source>
        <strain evidence="12">ATCC30299</strain>
    </source>
</reference>
<evidence type="ECO:0000313" key="12">
    <source>
        <dbReference type="EMBL" id="CAG9315582.1"/>
    </source>
</evidence>